<evidence type="ECO:0000313" key="4">
    <source>
        <dbReference type="Proteomes" id="UP001566132"/>
    </source>
</evidence>
<organism evidence="3 4">
    <name type="scientific">Hypothenemus hampei</name>
    <name type="common">Coffee berry borer</name>
    <dbReference type="NCBI Taxonomy" id="57062"/>
    <lineage>
        <taxon>Eukaryota</taxon>
        <taxon>Metazoa</taxon>
        <taxon>Ecdysozoa</taxon>
        <taxon>Arthropoda</taxon>
        <taxon>Hexapoda</taxon>
        <taxon>Insecta</taxon>
        <taxon>Pterygota</taxon>
        <taxon>Neoptera</taxon>
        <taxon>Endopterygota</taxon>
        <taxon>Coleoptera</taxon>
        <taxon>Polyphaga</taxon>
        <taxon>Cucujiformia</taxon>
        <taxon>Curculionidae</taxon>
        <taxon>Scolytinae</taxon>
        <taxon>Hypothenemus</taxon>
    </lineage>
</organism>
<dbReference type="Proteomes" id="UP001566132">
    <property type="component" value="Unassembled WGS sequence"/>
</dbReference>
<dbReference type="InterPro" id="IPR012317">
    <property type="entry name" value="Poly(ADP-ribose)pol_cat_dom"/>
</dbReference>
<gene>
    <name evidence="3" type="ORF">ABEB36_011905</name>
</gene>
<comment type="caution">
    <text evidence="3">The sequence shown here is derived from an EMBL/GenBank/DDBJ whole genome shotgun (WGS) entry which is preliminary data.</text>
</comment>
<evidence type="ECO:0000256" key="1">
    <source>
        <dbReference type="RuleBase" id="RU362114"/>
    </source>
</evidence>
<dbReference type="AlphaFoldDB" id="A0ABD1E9H6"/>
<keyword evidence="1" id="KW-0520">NAD</keyword>
<sequence length="193" mass="22738">MNYQDVLRNLPMNWDPMSNSVRYENIPLSPSSFEYRCIKSQFYGNYYKQVISLQRVQNPLTYAKFRHKVDEYKSRGSAALLSLYHDTSIENVNSIAMHNFDWRTSITNKFGPGVYFSISPSLAARHSRKTTESPYRAMFLADVATLNVQQFDGESIFLPNYGYDTLLVHRKQTYVKYHDNEFYPNYFLIYEAH</sequence>
<dbReference type="PANTHER" id="PTHR45740:SF2">
    <property type="entry name" value="POLY [ADP-RIBOSE] POLYMERASE"/>
    <property type="match status" value="1"/>
</dbReference>
<name>A0ABD1E9H6_HYPHA</name>
<dbReference type="Gene3D" id="3.90.228.10">
    <property type="match status" value="1"/>
</dbReference>
<proteinExistence type="predicted"/>
<dbReference type="Pfam" id="PF00644">
    <property type="entry name" value="PARP"/>
    <property type="match status" value="1"/>
</dbReference>
<dbReference type="PANTHER" id="PTHR45740">
    <property type="entry name" value="POLY [ADP-RIBOSE] POLYMERASE"/>
    <property type="match status" value="1"/>
</dbReference>
<keyword evidence="4" id="KW-1185">Reference proteome</keyword>
<evidence type="ECO:0000259" key="2">
    <source>
        <dbReference type="PROSITE" id="PS51059"/>
    </source>
</evidence>
<dbReference type="PROSITE" id="PS51059">
    <property type="entry name" value="PARP_CATALYTIC"/>
    <property type="match status" value="1"/>
</dbReference>
<evidence type="ECO:0000313" key="3">
    <source>
        <dbReference type="EMBL" id="KAL1491287.1"/>
    </source>
</evidence>
<reference evidence="3 4" key="1">
    <citation type="submission" date="2024-05" db="EMBL/GenBank/DDBJ databases">
        <title>Genetic variation in Jamaican populations of the coffee berry borer (Hypothenemus hampei).</title>
        <authorList>
            <person name="Errbii M."/>
            <person name="Myrie A."/>
        </authorList>
    </citation>
    <scope>NUCLEOTIDE SEQUENCE [LARGE SCALE GENOMIC DNA]</scope>
    <source>
        <strain evidence="3">JA-Hopewell-2020-01-JO</strain>
        <tissue evidence="3">Whole body</tissue>
    </source>
</reference>
<protein>
    <recommendedName>
        <fullName evidence="1">Poly [ADP-ribose] polymerase</fullName>
        <shortName evidence="1">PARP</shortName>
        <ecNumber evidence="1">2.4.2.-</ecNumber>
    </recommendedName>
</protein>
<dbReference type="SUPFAM" id="SSF56399">
    <property type="entry name" value="ADP-ribosylation"/>
    <property type="match status" value="1"/>
</dbReference>
<accession>A0ABD1E9H6</accession>
<feature type="domain" description="PARP catalytic" evidence="2">
    <location>
        <begin position="8"/>
        <end position="193"/>
    </location>
</feature>
<keyword evidence="1" id="KW-0328">Glycosyltransferase</keyword>
<dbReference type="EMBL" id="JBDJPC010000009">
    <property type="protein sequence ID" value="KAL1491287.1"/>
    <property type="molecule type" value="Genomic_DNA"/>
</dbReference>
<keyword evidence="1" id="KW-0808">Transferase</keyword>
<dbReference type="InterPro" id="IPR051712">
    <property type="entry name" value="ARTD-AVP"/>
</dbReference>
<dbReference type="EC" id="2.4.2.-" evidence="1"/>
<dbReference type="GO" id="GO:0003950">
    <property type="term" value="F:NAD+ poly-ADP-ribosyltransferase activity"/>
    <property type="evidence" value="ECO:0007669"/>
    <property type="project" value="UniProtKB-UniRule"/>
</dbReference>